<feature type="non-terminal residue" evidence="2">
    <location>
        <position position="261"/>
    </location>
</feature>
<feature type="compositionally biased region" description="Basic and acidic residues" evidence="1">
    <location>
        <begin position="81"/>
        <end position="90"/>
    </location>
</feature>
<reference evidence="2 3" key="1">
    <citation type="submission" date="2015-05" db="EMBL/GenBank/DDBJ databases">
        <authorList>
            <person name="Wang D.B."/>
            <person name="Wang M."/>
        </authorList>
    </citation>
    <scope>NUCLEOTIDE SEQUENCE [LARGE SCALE GENOMIC DNA]</scope>
    <source>
        <strain evidence="2">VL1</strain>
    </source>
</reference>
<dbReference type="STRING" id="100787.A0A0G4MEI8"/>
<dbReference type="PANTHER" id="PTHR42106">
    <property type="entry name" value="CHROMOSOME 10, WHOLE GENOME SHOTGUN SEQUENCE"/>
    <property type="match status" value="1"/>
</dbReference>
<name>A0A0G4MEI8_VERLO</name>
<protein>
    <submittedName>
        <fullName evidence="2">Uncharacterized protein</fullName>
    </submittedName>
</protein>
<sequence length="261" mass="27724">MMNRPSFQPIDYEEAVMDDAEILGLDARGDMVQAAAPAAAAGTTTVTRSPLSKLRSLSDGGGTPARLSPSPLILETTGKATSKDDNHIRDTAIAPSTPRRVDFTPKGLSLHMPPHQRDFASPPPPSAAASAVFTKPAPLSPKLDHSYASPTNILPRRSRGLDFSRAATSLHHSTLAEQSSPDSSPTIGGGRAMNIPQRRSNDYNNAEQLSNSLWSMMGNQERMNISSSLGSAHPFASDSSSDDDMDEDMDDAIVTTPQSIG</sequence>
<feature type="compositionally biased region" description="Polar residues" evidence="1">
    <location>
        <begin position="171"/>
        <end position="186"/>
    </location>
</feature>
<feature type="region of interest" description="Disordered" evidence="1">
    <location>
        <begin position="225"/>
        <end position="261"/>
    </location>
</feature>
<accession>A0A0G4MEI8</accession>
<proteinExistence type="predicted"/>
<evidence type="ECO:0000313" key="2">
    <source>
        <dbReference type="EMBL" id="CRK32703.1"/>
    </source>
</evidence>
<feature type="region of interest" description="Disordered" evidence="1">
    <location>
        <begin position="38"/>
        <end position="102"/>
    </location>
</feature>
<feature type="compositionally biased region" description="Acidic residues" evidence="1">
    <location>
        <begin position="240"/>
        <end position="251"/>
    </location>
</feature>
<dbReference type="Proteomes" id="UP000044602">
    <property type="component" value="Unassembled WGS sequence"/>
</dbReference>
<organism evidence="2 3">
    <name type="scientific">Verticillium longisporum</name>
    <name type="common">Verticillium dahliae var. longisporum</name>
    <dbReference type="NCBI Taxonomy" id="100787"/>
    <lineage>
        <taxon>Eukaryota</taxon>
        <taxon>Fungi</taxon>
        <taxon>Dikarya</taxon>
        <taxon>Ascomycota</taxon>
        <taxon>Pezizomycotina</taxon>
        <taxon>Sordariomycetes</taxon>
        <taxon>Hypocreomycetidae</taxon>
        <taxon>Glomerellales</taxon>
        <taxon>Plectosphaerellaceae</taxon>
        <taxon>Verticillium</taxon>
    </lineage>
</organism>
<feature type="region of interest" description="Disordered" evidence="1">
    <location>
        <begin position="171"/>
        <end position="201"/>
    </location>
</feature>
<gene>
    <name evidence="2" type="ORF">BN1708_016142</name>
</gene>
<dbReference type="EMBL" id="CVQH01022261">
    <property type="protein sequence ID" value="CRK32703.1"/>
    <property type="molecule type" value="Genomic_DNA"/>
</dbReference>
<keyword evidence="3" id="KW-1185">Reference proteome</keyword>
<evidence type="ECO:0000313" key="3">
    <source>
        <dbReference type="Proteomes" id="UP000044602"/>
    </source>
</evidence>
<dbReference type="PANTHER" id="PTHR42106:SF1">
    <property type="match status" value="1"/>
</dbReference>
<evidence type="ECO:0000256" key="1">
    <source>
        <dbReference type="SAM" id="MobiDB-lite"/>
    </source>
</evidence>
<dbReference type="AlphaFoldDB" id="A0A0G4MEI8"/>